<feature type="compositionally biased region" description="Pro residues" evidence="1">
    <location>
        <begin position="853"/>
        <end position="863"/>
    </location>
</feature>
<feature type="region of interest" description="Disordered" evidence="1">
    <location>
        <begin position="167"/>
        <end position="245"/>
    </location>
</feature>
<feature type="compositionally biased region" description="Basic residues" evidence="1">
    <location>
        <begin position="633"/>
        <end position="642"/>
    </location>
</feature>
<organism evidence="2 3">
    <name type="scientific">Lolium multiflorum</name>
    <name type="common">Italian ryegrass</name>
    <name type="synonym">Lolium perenne subsp. multiflorum</name>
    <dbReference type="NCBI Taxonomy" id="4521"/>
    <lineage>
        <taxon>Eukaryota</taxon>
        <taxon>Viridiplantae</taxon>
        <taxon>Streptophyta</taxon>
        <taxon>Embryophyta</taxon>
        <taxon>Tracheophyta</taxon>
        <taxon>Spermatophyta</taxon>
        <taxon>Magnoliopsida</taxon>
        <taxon>Liliopsida</taxon>
        <taxon>Poales</taxon>
        <taxon>Poaceae</taxon>
        <taxon>BOP clade</taxon>
        <taxon>Pooideae</taxon>
        <taxon>Poodae</taxon>
        <taxon>Poeae</taxon>
        <taxon>Poeae Chloroplast Group 2 (Poeae type)</taxon>
        <taxon>Loliodinae</taxon>
        <taxon>Loliinae</taxon>
        <taxon>Lolium</taxon>
    </lineage>
</organism>
<reference evidence="2" key="1">
    <citation type="submission" date="2023-07" db="EMBL/GenBank/DDBJ databases">
        <title>A chromosome-level genome assembly of Lolium multiflorum.</title>
        <authorList>
            <person name="Chen Y."/>
            <person name="Copetti D."/>
            <person name="Kolliker R."/>
            <person name="Studer B."/>
        </authorList>
    </citation>
    <scope>NUCLEOTIDE SEQUENCE</scope>
    <source>
        <strain evidence="2">02402/16</strain>
        <tissue evidence="2">Leaf</tissue>
    </source>
</reference>
<feature type="compositionally biased region" description="Low complexity" evidence="1">
    <location>
        <begin position="226"/>
        <end position="245"/>
    </location>
</feature>
<keyword evidence="3" id="KW-1185">Reference proteome</keyword>
<gene>
    <name evidence="2" type="ORF">QYE76_064587</name>
</gene>
<name>A0AAD8S9H8_LOLMU</name>
<dbReference type="InterPro" id="IPR053253">
    <property type="entry name" value="Sex_diff_modulator"/>
</dbReference>
<feature type="compositionally biased region" description="Polar residues" evidence="1">
    <location>
        <begin position="167"/>
        <end position="178"/>
    </location>
</feature>
<feature type="region of interest" description="Disordered" evidence="1">
    <location>
        <begin position="852"/>
        <end position="882"/>
    </location>
</feature>
<feature type="compositionally biased region" description="Pro residues" evidence="1">
    <location>
        <begin position="35"/>
        <end position="46"/>
    </location>
</feature>
<proteinExistence type="predicted"/>
<dbReference type="Proteomes" id="UP001231189">
    <property type="component" value="Unassembled WGS sequence"/>
</dbReference>
<feature type="compositionally biased region" description="Basic and acidic residues" evidence="1">
    <location>
        <begin position="620"/>
        <end position="632"/>
    </location>
</feature>
<feature type="region of interest" description="Disordered" evidence="1">
    <location>
        <begin position="1"/>
        <end position="83"/>
    </location>
</feature>
<feature type="compositionally biased region" description="Low complexity" evidence="1">
    <location>
        <begin position="124"/>
        <end position="133"/>
    </location>
</feature>
<comment type="caution">
    <text evidence="2">The sequence shown here is derived from an EMBL/GenBank/DDBJ whole genome shotgun (WGS) entry which is preliminary data.</text>
</comment>
<accession>A0AAD8S9H8</accession>
<evidence type="ECO:0008006" key="4">
    <source>
        <dbReference type="Google" id="ProtNLM"/>
    </source>
</evidence>
<feature type="region of interest" description="Disordered" evidence="1">
    <location>
        <begin position="572"/>
        <end position="714"/>
    </location>
</feature>
<feature type="region of interest" description="Disordered" evidence="1">
    <location>
        <begin position="259"/>
        <end position="288"/>
    </location>
</feature>
<feature type="compositionally biased region" description="Low complexity" evidence="1">
    <location>
        <begin position="47"/>
        <end position="68"/>
    </location>
</feature>
<evidence type="ECO:0000256" key="1">
    <source>
        <dbReference type="SAM" id="MobiDB-lite"/>
    </source>
</evidence>
<protein>
    <recommendedName>
        <fullName evidence="4">DUF4283 domain-containing protein</fullName>
    </recommendedName>
</protein>
<sequence length="970" mass="105800">MGTVSARSSCDAPDRRGRPWSPPLAPSGAPHLVRLPPPPPTLPPNFTPAYLGVPSPSTSRSSALRSVGEVSSAPSLPPAEAGWALPRPRSLAVGWHSLDEPSQLECEAICASLSAWRLAGWPPATASSSTAPAGILRAPSAPGTSAPRGARKSVRFDFTTSFPKISTVNARSSRQAGSSPPPSAALQGPFSAPLEDGWTRVTSRRTRRKARSGAAPLSAYGGRRIASSTRRGAPPAPSPTSTEARTCYRCSSPDHLVASCSRPRGRRCHPRSPPPTKLQKPRVPVPPPATMSFLGHPTTREEEDSCFIATSYDLDRERLDWESTAIVAWVLAAPSGTDRTDVEDVFRRKFRLRASELLVSSHFPEQFLVKFSSAELRNEVMRTERCNFKLDGLDVHFRPWRAVSHAYNADLHFRVHVVVDGLPPFAWRPEVVDQLVGRKCAVQRLDDGFTTMEDTSSFGMWVWTASPHRIPKVLWCTLVNKGAGGLSSKFRVEEDRPDQWKRGISFRVLLHVDCVEDFTGAPVLDGGEPLTDFRPASHSLPLCHLGTIDGRPVCEGSGSVLPAPIPALGDLGPAYARRHEDDDRHGRRRSATHEERDVRSCSRPRNKDRGAPRRSLSMVPERHRSCSAELKDRHRSRSRHGSRCGSKEARKQRRRDDEDDEDRRGPRRGPSRHTSSRAPRAKAFLSSDGHRSNRGADHSSGRSSGRHGSYHRHSFEQQPPMLGIMASDAQTLPKLASIITGKTSCTDWTTAIKELPPALTFGSSRLATPPPKEHVEAPLPSSWDADVPEASELAPSPLIQAATTTPLLMPAEVPENWDDAPAELANIQTFSAPTAEDLAPPSVDSLLVRPQAPLLPRPTPALPQPLQSEAQPPSETRRSARLVNKPKMHVMDKVVHVLNSKMGIATEGVPLLVARKAYVDKYKSQIPDKTIDALSKLFKLNIRSMSEADEALIAMGGPGGCEPAVQDVIV</sequence>
<dbReference type="EMBL" id="JAUUTY010000004">
    <property type="protein sequence ID" value="KAK1646782.1"/>
    <property type="molecule type" value="Genomic_DNA"/>
</dbReference>
<evidence type="ECO:0000313" key="3">
    <source>
        <dbReference type="Proteomes" id="UP001231189"/>
    </source>
</evidence>
<feature type="compositionally biased region" description="Basic and acidic residues" evidence="1">
    <location>
        <begin position="577"/>
        <end position="611"/>
    </location>
</feature>
<feature type="compositionally biased region" description="Basic residues" evidence="1">
    <location>
        <begin position="202"/>
        <end position="211"/>
    </location>
</feature>
<evidence type="ECO:0000313" key="2">
    <source>
        <dbReference type="EMBL" id="KAK1646782.1"/>
    </source>
</evidence>
<dbReference type="PANTHER" id="PTHR33087">
    <property type="entry name" value="OS07G0539200 PROTEIN"/>
    <property type="match status" value="1"/>
</dbReference>
<feature type="region of interest" description="Disordered" evidence="1">
    <location>
        <begin position="124"/>
        <end position="152"/>
    </location>
</feature>
<feature type="compositionally biased region" description="Basic and acidic residues" evidence="1">
    <location>
        <begin position="688"/>
        <end position="700"/>
    </location>
</feature>
<feature type="compositionally biased region" description="Basic residues" evidence="1">
    <location>
        <begin position="665"/>
        <end position="675"/>
    </location>
</feature>
<dbReference type="AlphaFoldDB" id="A0AAD8S9H8"/>
<dbReference type="PANTHER" id="PTHR33087:SF21">
    <property type="entry name" value="OS03G0782100 PROTEIN"/>
    <property type="match status" value="1"/>
</dbReference>